<sequence>MVKMTPARVELAKELYEQGLSSNQIGKKFGISGSTVWKALKRAGVRMRGTAG</sequence>
<dbReference type="Gene3D" id="1.10.10.60">
    <property type="entry name" value="Homeodomain-like"/>
    <property type="match status" value="1"/>
</dbReference>
<dbReference type="AlphaFoldDB" id="C9Z8J8"/>
<gene>
    <name evidence="1" type="ordered locus">SCAB_29241</name>
</gene>
<dbReference type="EMBL" id="FN554889">
    <property type="protein sequence ID" value="CBG70026.1"/>
    <property type="molecule type" value="Genomic_DNA"/>
</dbReference>
<dbReference type="InterPro" id="IPR009057">
    <property type="entry name" value="Homeodomain-like_sf"/>
</dbReference>
<evidence type="ECO:0000313" key="1">
    <source>
        <dbReference type="EMBL" id="CBG70026.1"/>
    </source>
</evidence>
<dbReference type="KEGG" id="scb:SCAB_29241"/>
<reference evidence="1 2" key="1">
    <citation type="journal article" date="2010" name="Mol. Plant Microbe Interact.">
        <title>Streptomyces scabies 87-22 contains a coronafacic acid-like biosynthetic cluster that contributes to plant-microbe interactions.</title>
        <authorList>
            <person name="Bignell D.R."/>
            <person name="Seipke R.F."/>
            <person name="Huguet-Tapia J.C."/>
            <person name="Chambers A.H."/>
            <person name="Parry R.J."/>
            <person name="Loria R."/>
        </authorList>
    </citation>
    <scope>NUCLEOTIDE SEQUENCE [LARGE SCALE GENOMIC DNA]</scope>
    <source>
        <strain evidence="1 2">87.22</strain>
    </source>
</reference>
<name>C9Z8J8_STRSW</name>
<proteinExistence type="predicted"/>
<dbReference type="Proteomes" id="UP000001444">
    <property type="component" value="Chromosome"/>
</dbReference>
<dbReference type="HOGENOM" id="CLU_3085408_0_0_11"/>
<dbReference type="SUPFAM" id="SSF46689">
    <property type="entry name" value="Homeodomain-like"/>
    <property type="match status" value="1"/>
</dbReference>
<keyword evidence="2" id="KW-1185">Reference proteome</keyword>
<evidence type="ECO:0000313" key="2">
    <source>
        <dbReference type="Proteomes" id="UP000001444"/>
    </source>
</evidence>
<organism evidence="1 2">
    <name type="scientific">Streptomyces scabiei (strain 87.22)</name>
    <dbReference type="NCBI Taxonomy" id="680198"/>
    <lineage>
        <taxon>Bacteria</taxon>
        <taxon>Bacillati</taxon>
        <taxon>Actinomycetota</taxon>
        <taxon>Actinomycetes</taxon>
        <taxon>Kitasatosporales</taxon>
        <taxon>Streptomycetaceae</taxon>
        <taxon>Streptomyces</taxon>
    </lineage>
</organism>
<dbReference type="Pfam" id="PF13384">
    <property type="entry name" value="HTH_23"/>
    <property type="match status" value="1"/>
</dbReference>
<protein>
    <submittedName>
        <fullName evidence="1">Putative phage protein</fullName>
    </submittedName>
</protein>
<accession>C9Z8J8</accession>